<gene>
    <name evidence="4" type="ORF">QEH52_17460</name>
</gene>
<dbReference type="PROSITE" id="PS00409">
    <property type="entry name" value="PROKAR_NTER_METHYL"/>
    <property type="match status" value="1"/>
</dbReference>
<proteinExistence type="predicted"/>
<sequence length="191" mass="20714">MKHATNKGFTLIELLMVIAIIGILAGILIPTVGAVKKQANIAASKSQLSNYVTAITMFKGEYGYYPFSTSSTTDDSINLSTDSVDFIKTLSGRDPSTATNTKVAFGGNRKMIAFHSFSESEFYYDISTSTVSTTQLADRFNNTNITIMIDSDGDGRLTVPGQSQIKAGVTAYAEDNPSTSDEEEPDYYLHN</sequence>
<feature type="transmembrane region" description="Helical" evidence="3">
    <location>
        <begin position="12"/>
        <end position="35"/>
    </location>
</feature>
<dbReference type="InterPro" id="IPR000983">
    <property type="entry name" value="Bac_GSPG_pilin"/>
</dbReference>
<dbReference type="InterPro" id="IPR045584">
    <property type="entry name" value="Pilin-like"/>
</dbReference>
<dbReference type="SUPFAM" id="SSF54523">
    <property type="entry name" value="Pili subunits"/>
    <property type="match status" value="1"/>
</dbReference>
<keyword evidence="5" id="KW-1185">Reference proteome</keyword>
<evidence type="ECO:0000256" key="3">
    <source>
        <dbReference type="SAM" id="Phobius"/>
    </source>
</evidence>
<dbReference type="RefSeq" id="WP_308952219.1">
    <property type="nucleotide sequence ID" value="NZ_JARXHW010000062.1"/>
</dbReference>
<dbReference type="Proteomes" id="UP001225316">
    <property type="component" value="Unassembled WGS sequence"/>
</dbReference>
<dbReference type="PRINTS" id="PR00813">
    <property type="entry name" value="BCTERIALGSPG"/>
</dbReference>
<comment type="caution">
    <text evidence="4">The sequence shown here is derived from an EMBL/GenBank/DDBJ whole genome shotgun (WGS) entry which is preliminary data.</text>
</comment>
<feature type="compositionally biased region" description="Acidic residues" evidence="2">
    <location>
        <begin position="180"/>
        <end position="191"/>
    </location>
</feature>
<dbReference type="PANTHER" id="PTHR30093">
    <property type="entry name" value="GENERAL SECRETION PATHWAY PROTEIN G"/>
    <property type="match status" value="1"/>
</dbReference>
<name>A0ABU1B115_9BACT</name>
<organism evidence="4 5">
    <name type="scientific">Thalassobacterium maritimum</name>
    <dbReference type="NCBI Taxonomy" id="3041265"/>
    <lineage>
        <taxon>Bacteria</taxon>
        <taxon>Pseudomonadati</taxon>
        <taxon>Verrucomicrobiota</taxon>
        <taxon>Opitutia</taxon>
        <taxon>Puniceicoccales</taxon>
        <taxon>Coraliomargaritaceae</taxon>
        <taxon>Thalassobacterium</taxon>
    </lineage>
</organism>
<evidence type="ECO:0000256" key="1">
    <source>
        <dbReference type="ARBA" id="ARBA00022481"/>
    </source>
</evidence>
<feature type="region of interest" description="Disordered" evidence="2">
    <location>
        <begin position="170"/>
        <end position="191"/>
    </location>
</feature>
<dbReference type="EMBL" id="JARXHW010000062">
    <property type="protein sequence ID" value="MDQ8209319.1"/>
    <property type="molecule type" value="Genomic_DNA"/>
</dbReference>
<keyword evidence="3" id="KW-1133">Transmembrane helix</keyword>
<dbReference type="Gene3D" id="3.30.700.10">
    <property type="entry name" value="Glycoprotein, Type 4 Pilin"/>
    <property type="match status" value="1"/>
</dbReference>
<reference evidence="4 5" key="1">
    <citation type="submission" date="2023-04" db="EMBL/GenBank/DDBJ databases">
        <title>A novel bacteria isolated from coastal sediment.</title>
        <authorList>
            <person name="Liu X.-J."/>
            <person name="Du Z.-J."/>
        </authorList>
    </citation>
    <scope>NUCLEOTIDE SEQUENCE [LARGE SCALE GENOMIC DNA]</scope>
    <source>
        <strain evidence="4 5">SDUM461003</strain>
    </source>
</reference>
<evidence type="ECO:0000313" key="4">
    <source>
        <dbReference type="EMBL" id="MDQ8209319.1"/>
    </source>
</evidence>
<evidence type="ECO:0000313" key="5">
    <source>
        <dbReference type="Proteomes" id="UP001225316"/>
    </source>
</evidence>
<keyword evidence="3" id="KW-0812">Transmembrane</keyword>
<protein>
    <submittedName>
        <fullName evidence="4">Prepilin-type N-terminal cleavage/methylation domain-containing protein</fullName>
    </submittedName>
</protein>
<keyword evidence="3" id="KW-0472">Membrane</keyword>
<dbReference type="NCBIfam" id="TIGR02532">
    <property type="entry name" value="IV_pilin_GFxxxE"/>
    <property type="match status" value="1"/>
</dbReference>
<accession>A0ABU1B115</accession>
<dbReference type="InterPro" id="IPR012902">
    <property type="entry name" value="N_methyl_site"/>
</dbReference>
<evidence type="ECO:0000256" key="2">
    <source>
        <dbReference type="SAM" id="MobiDB-lite"/>
    </source>
</evidence>
<dbReference type="Pfam" id="PF07963">
    <property type="entry name" value="N_methyl"/>
    <property type="match status" value="1"/>
</dbReference>
<keyword evidence="1" id="KW-0488">Methylation</keyword>